<organism evidence="1 2">
    <name type="scientific">Aequorivita echinoideorum</name>
    <dbReference type="NCBI Taxonomy" id="1549647"/>
    <lineage>
        <taxon>Bacteria</taxon>
        <taxon>Pseudomonadati</taxon>
        <taxon>Bacteroidota</taxon>
        <taxon>Flavobacteriia</taxon>
        <taxon>Flavobacteriales</taxon>
        <taxon>Flavobacteriaceae</taxon>
        <taxon>Aequorivita</taxon>
    </lineage>
</organism>
<gene>
    <name evidence="1" type="ORF">KIV10_13320</name>
</gene>
<dbReference type="Proteomes" id="UP001297092">
    <property type="component" value="Unassembled WGS sequence"/>
</dbReference>
<dbReference type="EMBL" id="JAHCTB010000007">
    <property type="protein sequence ID" value="MBT0609162.1"/>
    <property type="molecule type" value="Genomic_DNA"/>
</dbReference>
<evidence type="ECO:0000313" key="2">
    <source>
        <dbReference type="Proteomes" id="UP001297092"/>
    </source>
</evidence>
<sequence>MKNNTKDFPLKINIGFKKVFDAYRQKVADGEVRASIAEEIFEIERKHPILSEGITDFEKLEDYSEEIDIVLDQLFPPLAQKNEIKIATVPFQQGEFKSTKRYKDIAKDAGEGFHLDIIDFDDDEMYIMGCSIILQYYYGYKIDFKRSFYYNIPDARGIIKNYRMLYNGDFVEIEKTDAAPQITDEDLNELLESFDDISTWKIKFPPQSYIFNGFVIASLFDVTTDVSISDFKTNLLRLETTGGLENTDFSRIFRSIFDLKDLRIGFADYNEEDKTFERNLFKEIPSFILNEKKSEISKEALCNASYYTLFKQKEFYCITDAERYHSLYPENPLYKKMLEQGLKSAIFAAIVSNNKILGILELVSPNAKDLNTINANKLRDIMPFLVDTVKRSKDNLENELELIIQEECTAIHASVHWKFRQEAKRYFNSISEGSPTIFQEIVFEDVYPLYGQTDIKGSSEARNEATKKDLILQLEYISEVIKKLNAVQNLPILDQIEFTIQTFLNEITENLQVDTERKIMNFLVTEIIPFFKYIGEKNQTYRILVEDYYKLIDVNTGFVYKNRKDYDESVMLINKRLAAILDKKQQEAQRMYPHYFERFKTDGVEHNLYIGEAITKDNSFNKIYLNNLKLWQLQVICEMENNFYKFKDKLPVSLDVASMILAFNGSLSLRFRMDEKRFDVDGTYNARYEVVKKRVDKAHIKNTDERVTQPGKISIIYSQKEDEVEYMKYIQFLQHQKLLDTDAEIVEVEDLQGVTGLKAIRVSVLYSKNIDKVKEYYTYEDLISEIQE</sequence>
<name>A0ABS5S9Z5_9FLAO</name>
<proteinExistence type="predicted"/>
<evidence type="ECO:0000313" key="1">
    <source>
        <dbReference type="EMBL" id="MBT0609162.1"/>
    </source>
</evidence>
<reference evidence="1 2" key="1">
    <citation type="submission" date="2021-05" db="EMBL/GenBank/DDBJ databases">
        <title>Aequorivita echinoideorum JCM 30378 genome.</title>
        <authorList>
            <person name="Zhang H."/>
            <person name="Li C."/>
        </authorList>
    </citation>
    <scope>NUCLEOTIDE SEQUENCE [LARGE SCALE GENOMIC DNA]</scope>
    <source>
        <strain evidence="1 2">JCM30378</strain>
    </source>
</reference>
<keyword evidence="2" id="KW-1185">Reference proteome</keyword>
<accession>A0ABS5S9Z5</accession>
<dbReference type="RefSeq" id="WP_214114570.1">
    <property type="nucleotide sequence ID" value="NZ_JAHCTB010000007.1"/>
</dbReference>
<protein>
    <submittedName>
        <fullName evidence="1">GAF domain-containing protein</fullName>
    </submittedName>
</protein>
<comment type="caution">
    <text evidence="1">The sequence shown here is derived from an EMBL/GenBank/DDBJ whole genome shotgun (WGS) entry which is preliminary data.</text>
</comment>